<reference evidence="3 4" key="1">
    <citation type="submission" date="2016-09" db="EMBL/GenBank/DDBJ databases">
        <title>Genomic Taxonomy of the Vibrionaceae.</title>
        <authorList>
            <person name="Gonzalez-Castillo A."/>
            <person name="Gomez-Gil B."/>
            <person name="Enciso-Ibarra K."/>
        </authorList>
    </citation>
    <scope>NUCLEOTIDE SEQUENCE [LARGE SCALE GENOMIC DNA]</scope>
    <source>
        <strain evidence="3 4">CAIM 1731</strain>
    </source>
</reference>
<dbReference type="RefSeq" id="WP_075652193.1">
    <property type="nucleotide sequence ID" value="NZ_AP019657.1"/>
</dbReference>
<protein>
    <recommendedName>
        <fullName evidence="2">Chalcone isomerase domain-containing protein</fullName>
    </recommendedName>
</protein>
<gene>
    <name evidence="3" type="ORF">BIY21_18295</name>
</gene>
<proteinExistence type="predicted"/>
<feature type="chain" id="PRO_5047387060" description="Chalcone isomerase domain-containing protein" evidence="1">
    <location>
        <begin position="27"/>
        <end position="195"/>
    </location>
</feature>
<sequence length="195" mass="22452">MKVKKIKWFRLLLLGVVLVASPYSVASLSSGNQLSFQQTDNWQSWRKVGEAQLSILFFDIYQSKLLSPTGIYQQQTLDVSPHPLALSIEYQRNITQDQLLDATYEQWLKLGYREQDAKRWIAQLSVIFPNIKSGQKLTYITNGETGQFVYSPLPSTSRQIGTISDERLNDAFLSIWLSPKTEYADLRRQLIGMKR</sequence>
<feature type="signal peptide" evidence="1">
    <location>
        <begin position="1"/>
        <end position="26"/>
    </location>
</feature>
<organism evidence="3 4">
    <name type="scientific">Vibrio ponticus</name>
    <dbReference type="NCBI Taxonomy" id="265668"/>
    <lineage>
        <taxon>Bacteria</taxon>
        <taxon>Pseudomonadati</taxon>
        <taxon>Pseudomonadota</taxon>
        <taxon>Gammaproteobacteria</taxon>
        <taxon>Vibrionales</taxon>
        <taxon>Vibrionaceae</taxon>
        <taxon>Vibrio</taxon>
    </lineage>
</organism>
<evidence type="ECO:0000313" key="3">
    <source>
        <dbReference type="EMBL" id="OLQ86220.1"/>
    </source>
</evidence>
<accession>A0ABX3FBF0</accession>
<keyword evidence="4" id="KW-1185">Reference proteome</keyword>
<dbReference type="Proteomes" id="UP000186206">
    <property type="component" value="Unassembled WGS sequence"/>
</dbReference>
<dbReference type="EMBL" id="MJMI01000134">
    <property type="protein sequence ID" value="OLQ86220.1"/>
    <property type="molecule type" value="Genomic_DNA"/>
</dbReference>
<keyword evidence="1" id="KW-0732">Signal</keyword>
<feature type="domain" description="Chalcone isomerase" evidence="2">
    <location>
        <begin position="56"/>
        <end position="192"/>
    </location>
</feature>
<name>A0ABX3FBF0_9VIBR</name>
<evidence type="ECO:0000313" key="4">
    <source>
        <dbReference type="Proteomes" id="UP000186206"/>
    </source>
</evidence>
<evidence type="ECO:0000259" key="2">
    <source>
        <dbReference type="Pfam" id="PF16036"/>
    </source>
</evidence>
<evidence type="ECO:0000256" key="1">
    <source>
        <dbReference type="SAM" id="SignalP"/>
    </source>
</evidence>
<dbReference type="Pfam" id="PF16036">
    <property type="entry name" value="Chalcone_3"/>
    <property type="match status" value="1"/>
</dbReference>
<comment type="caution">
    <text evidence="3">The sequence shown here is derived from an EMBL/GenBank/DDBJ whole genome shotgun (WGS) entry which is preliminary data.</text>
</comment>
<dbReference type="InterPro" id="IPR016087">
    <property type="entry name" value="Chalcone_isomerase"/>
</dbReference>